<evidence type="ECO:0000256" key="3">
    <source>
        <dbReference type="PIRSR" id="PIRSR016184-1"/>
    </source>
</evidence>
<keyword evidence="5" id="KW-1185">Reference proteome</keyword>
<sequence length="238" mass="25455">MSASPLPFHLINAFTTSSPHTGNQAAIVIFPSGNDPRSHDTEWMRLVARDFNYSETAYLVPLDVKDKDQSTVTVRFGLRWFTPEVEVPLCGHATLASAFTIFSLDPSANRIEFITKVSGTLVALRTPSGDVSISLPAIPSSPSEISSSYQETIINAIGLTSGEILEVTPYEFAGKSVIVQIDPNVDLASLTVDSRAIALVADGLSIITQANASTEISSRVFAPGLAVDEDSVIFLPTL</sequence>
<protein>
    <submittedName>
        <fullName evidence="4">Phenazine biosynthesis PhzF protein</fullName>
    </submittedName>
</protein>
<keyword evidence="2" id="KW-0413">Isomerase</keyword>
<dbReference type="Gene3D" id="3.10.310.10">
    <property type="entry name" value="Diaminopimelate Epimerase, Chain A, domain 1"/>
    <property type="match status" value="2"/>
</dbReference>
<accession>A0A1Y2AEQ2</accession>
<evidence type="ECO:0000313" key="4">
    <source>
        <dbReference type="EMBL" id="ORY20956.1"/>
    </source>
</evidence>
<name>A0A1Y2AEQ2_9TREE</name>
<dbReference type="GO" id="GO:0016853">
    <property type="term" value="F:isomerase activity"/>
    <property type="evidence" value="ECO:0007669"/>
    <property type="project" value="UniProtKB-KW"/>
</dbReference>
<dbReference type="Proteomes" id="UP000193986">
    <property type="component" value="Unassembled WGS sequence"/>
</dbReference>
<dbReference type="PANTHER" id="PTHR13774">
    <property type="entry name" value="PHENAZINE BIOSYNTHESIS PROTEIN"/>
    <property type="match status" value="1"/>
</dbReference>
<gene>
    <name evidence="4" type="ORF">BCR39DRAFT_508512</name>
</gene>
<evidence type="ECO:0000256" key="1">
    <source>
        <dbReference type="ARBA" id="ARBA00008270"/>
    </source>
</evidence>
<dbReference type="GO" id="GO:0005737">
    <property type="term" value="C:cytoplasm"/>
    <property type="evidence" value="ECO:0007669"/>
    <property type="project" value="TreeGrafter"/>
</dbReference>
<dbReference type="AlphaFoldDB" id="A0A1Y2AEQ2"/>
<dbReference type="Pfam" id="PF02567">
    <property type="entry name" value="PhzC-PhzF"/>
    <property type="match status" value="1"/>
</dbReference>
<dbReference type="OrthoDB" id="75169at2759"/>
<organism evidence="4 5">
    <name type="scientific">Naematelia encephala</name>
    <dbReference type="NCBI Taxonomy" id="71784"/>
    <lineage>
        <taxon>Eukaryota</taxon>
        <taxon>Fungi</taxon>
        <taxon>Dikarya</taxon>
        <taxon>Basidiomycota</taxon>
        <taxon>Agaricomycotina</taxon>
        <taxon>Tremellomycetes</taxon>
        <taxon>Tremellales</taxon>
        <taxon>Naemateliaceae</taxon>
        <taxon>Naematelia</taxon>
    </lineage>
</organism>
<dbReference type="InterPro" id="IPR003719">
    <property type="entry name" value="Phenazine_PhzF-like"/>
</dbReference>
<dbReference type="NCBIfam" id="TIGR00654">
    <property type="entry name" value="PhzF_family"/>
    <property type="match status" value="1"/>
</dbReference>
<dbReference type="FunCoup" id="A0A1Y2AEQ2">
    <property type="interactions" value="327"/>
</dbReference>
<dbReference type="SUPFAM" id="SSF54506">
    <property type="entry name" value="Diaminopimelate epimerase-like"/>
    <property type="match status" value="1"/>
</dbReference>
<comment type="caution">
    <text evidence="4">The sequence shown here is derived from an EMBL/GenBank/DDBJ whole genome shotgun (WGS) entry which is preliminary data.</text>
</comment>
<dbReference type="PIRSF" id="PIRSF016184">
    <property type="entry name" value="PhzC_PhzF"/>
    <property type="match status" value="1"/>
</dbReference>
<reference evidence="4 5" key="1">
    <citation type="submission" date="2016-07" db="EMBL/GenBank/DDBJ databases">
        <title>Pervasive Adenine N6-methylation of Active Genes in Fungi.</title>
        <authorList>
            <consortium name="DOE Joint Genome Institute"/>
            <person name="Mondo S.J."/>
            <person name="Dannebaum R.O."/>
            <person name="Kuo R.C."/>
            <person name="Labutti K."/>
            <person name="Haridas S."/>
            <person name="Kuo A."/>
            <person name="Salamov A."/>
            <person name="Ahrendt S.R."/>
            <person name="Lipzen A."/>
            <person name="Sullivan W."/>
            <person name="Andreopoulos W.B."/>
            <person name="Clum A."/>
            <person name="Lindquist E."/>
            <person name="Daum C."/>
            <person name="Ramamoorthy G.K."/>
            <person name="Gryganskyi A."/>
            <person name="Culley D."/>
            <person name="Magnuson J.K."/>
            <person name="James T.Y."/>
            <person name="O'Malley M.A."/>
            <person name="Stajich J.E."/>
            <person name="Spatafora J.W."/>
            <person name="Visel A."/>
            <person name="Grigoriev I.V."/>
        </authorList>
    </citation>
    <scope>NUCLEOTIDE SEQUENCE [LARGE SCALE GENOMIC DNA]</scope>
    <source>
        <strain evidence="4 5">68-887.2</strain>
    </source>
</reference>
<proteinExistence type="inferred from homology"/>
<feature type="active site" evidence="3">
    <location>
        <position position="55"/>
    </location>
</feature>
<evidence type="ECO:0000256" key="2">
    <source>
        <dbReference type="ARBA" id="ARBA00023235"/>
    </source>
</evidence>
<dbReference type="PANTHER" id="PTHR13774:SF17">
    <property type="entry name" value="PHENAZINE BIOSYNTHESIS-LIKE DOMAIN-CONTAINING PROTEIN"/>
    <property type="match status" value="1"/>
</dbReference>
<dbReference type="EMBL" id="MCFC01000121">
    <property type="protein sequence ID" value="ORY20956.1"/>
    <property type="molecule type" value="Genomic_DNA"/>
</dbReference>
<comment type="similarity">
    <text evidence="1">Belongs to the PhzF family.</text>
</comment>
<evidence type="ECO:0000313" key="5">
    <source>
        <dbReference type="Proteomes" id="UP000193986"/>
    </source>
</evidence>
<dbReference type="STRING" id="71784.A0A1Y2AEQ2"/>
<dbReference type="InParanoid" id="A0A1Y2AEQ2"/>